<protein>
    <submittedName>
        <fullName evidence="6">Winged helix-turn-helix transcriptional regulator</fullName>
    </submittedName>
</protein>
<keyword evidence="1" id="KW-0805">Transcription regulation</keyword>
<feature type="domain" description="HTH arsR-type" evidence="5">
    <location>
        <begin position="12"/>
        <end position="113"/>
    </location>
</feature>
<dbReference type="InterPro" id="IPR036390">
    <property type="entry name" value="WH_DNA-bd_sf"/>
</dbReference>
<dbReference type="PRINTS" id="PR00778">
    <property type="entry name" value="HTHARSR"/>
</dbReference>
<dbReference type="EMBL" id="JAGSOV010000036">
    <property type="protein sequence ID" value="MCO1656706.1"/>
    <property type="molecule type" value="Genomic_DNA"/>
</dbReference>
<dbReference type="Pfam" id="PF12840">
    <property type="entry name" value="HTH_20"/>
    <property type="match status" value="1"/>
</dbReference>
<sequence>MGDTDPPSGTAPDPGSEHATDEALKALAEPRRRAILRLVAHEELPAGRIAEEFEVSRTAVSQHLGVLKSAGLLHERRDGTRRLYRARPEGLVGLQSFLDQMWAGSLDTARRLVEAERGISDDDQSASAG</sequence>
<accession>A0ABT1A167</accession>
<dbReference type="PANTHER" id="PTHR33154:SF33">
    <property type="entry name" value="TRANSCRIPTIONAL REPRESSOR SDPR"/>
    <property type="match status" value="1"/>
</dbReference>
<keyword evidence="7" id="KW-1185">Reference proteome</keyword>
<name>A0ABT1A167_9PSEU</name>
<dbReference type="InterPro" id="IPR001845">
    <property type="entry name" value="HTH_ArsR_DNA-bd_dom"/>
</dbReference>
<keyword evidence="2" id="KW-0238">DNA-binding</keyword>
<dbReference type="PANTHER" id="PTHR33154">
    <property type="entry name" value="TRANSCRIPTIONAL REGULATOR, ARSR FAMILY"/>
    <property type="match status" value="1"/>
</dbReference>
<evidence type="ECO:0000259" key="5">
    <source>
        <dbReference type="PROSITE" id="PS50987"/>
    </source>
</evidence>
<dbReference type="InterPro" id="IPR051081">
    <property type="entry name" value="HTH_MetalResp_TranReg"/>
</dbReference>
<dbReference type="NCBIfam" id="NF033788">
    <property type="entry name" value="HTH_metalloreg"/>
    <property type="match status" value="1"/>
</dbReference>
<proteinExistence type="predicted"/>
<reference evidence="6" key="1">
    <citation type="submission" date="2021-04" db="EMBL/GenBank/DDBJ databases">
        <title>Pseudonocardia sp. nov., isolated from sandy soil of mangrove forest.</title>
        <authorList>
            <person name="Zan Z."/>
            <person name="Huang R."/>
            <person name="Liu W."/>
        </authorList>
    </citation>
    <scope>NUCLEOTIDE SEQUENCE</scope>
    <source>
        <strain evidence="6">S2-4</strain>
    </source>
</reference>
<evidence type="ECO:0000313" key="7">
    <source>
        <dbReference type="Proteomes" id="UP001165283"/>
    </source>
</evidence>
<dbReference type="SUPFAM" id="SSF46785">
    <property type="entry name" value="Winged helix' DNA-binding domain"/>
    <property type="match status" value="1"/>
</dbReference>
<dbReference type="Proteomes" id="UP001165283">
    <property type="component" value="Unassembled WGS sequence"/>
</dbReference>
<dbReference type="RefSeq" id="WP_252439697.1">
    <property type="nucleotide sequence ID" value="NZ_JAGSOV010000036.1"/>
</dbReference>
<evidence type="ECO:0000256" key="3">
    <source>
        <dbReference type="ARBA" id="ARBA00023163"/>
    </source>
</evidence>
<dbReference type="InterPro" id="IPR036388">
    <property type="entry name" value="WH-like_DNA-bd_sf"/>
</dbReference>
<gene>
    <name evidence="6" type="ORF">KDL28_16730</name>
</gene>
<keyword evidence="3" id="KW-0804">Transcription</keyword>
<organism evidence="6 7">
    <name type="scientific">Pseudonocardia humida</name>
    <dbReference type="NCBI Taxonomy" id="2800819"/>
    <lineage>
        <taxon>Bacteria</taxon>
        <taxon>Bacillati</taxon>
        <taxon>Actinomycetota</taxon>
        <taxon>Actinomycetes</taxon>
        <taxon>Pseudonocardiales</taxon>
        <taxon>Pseudonocardiaceae</taxon>
        <taxon>Pseudonocardia</taxon>
    </lineage>
</organism>
<dbReference type="InterPro" id="IPR011991">
    <property type="entry name" value="ArsR-like_HTH"/>
</dbReference>
<evidence type="ECO:0000256" key="4">
    <source>
        <dbReference type="SAM" id="MobiDB-lite"/>
    </source>
</evidence>
<evidence type="ECO:0000256" key="2">
    <source>
        <dbReference type="ARBA" id="ARBA00023125"/>
    </source>
</evidence>
<feature type="region of interest" description="Disordered" evidence="4">
    <location>
        <begin position="1"/>
        <end position="22"/>
    </location>
</feature>
<comment type="caution">
    <text evidence="6">The sequence shown here is derived from an EMBL/GenBank/DDBJ whole genome shotgun (WGS) entry which is preliminary data.</text>
</comment>
<dbReference type="PROSITE" id="PS50987">
    <property type="entry name" value="HTH_ARSR_2"/>
    <property type="match status" value="1"/>
</dbReference>
<evidence type="ECO:0000313" key="6">
    <source>
        <dbReference type="EMBL" id="MCO1656706.1"/>
    </source>
</evidence>
<dbReference type="Gene3D" id="1.10.10.10">
    <property type="entry name" value="Winged helix-like DNA-binding domain superfamily/Winged helix DNA-binding domain"/>
    <property type="match status" value="1"/>
</dbReference>
<evidence type="ECO:0000256" key="1">
    <source>
        <dbReference type="ARBA" id="ARBA00023015"/>
    </source>
</evidence>
<dbReference type="SMART" id="SM00418">
    <property type="entry name" value="HTH_ARSR"/>
    <property type="match status" value="1"/>
</dbReference>
<dbReference type="CDD" id="cd00090">
    <property type="entry name" value="HTH_ARSR"/>
    <property type="match status" value="1"/>
</dbReference>